<gene>
    <name evidence="1" type="ORF">S01H4_19650</name>
</gene>
<protein>
    <submittedName>
        <fullName evidence="1">Uncharacterized protein</fullName>
    </submittedName>
</protein>
<comment type="caution">
    <text evidence="1">The sequence shown here is derived from an EMBL/GenBank/DDBJ whole genome shotgun (WGS) entry which is preliminary data.</text>
</comment>
<name>X0ZIS4_9ZZZZ</name>
<dbReference type="EMBL" id="BART01008779">
    <property type="protein sequence ID" value="GAG57982.1"/>
    <property type="molecule type" value="Genomic_DNA"/>
</dbReference>
<dbReference type="AlphaFoldDB" id="X0ZIS4"/>
<feature type="non-terminal residue" evidence="1">
    <location>
        <position position="45"/>
    </location>
</feature>
<reference evidence="1" key="1">
    <citation type="journal article" date="2014" name="Front. Microbiol.">
        <title>High frequency of phylogenetically diverse reductive dehalogenase-homologous genes in deep subseafloor sedimentary metagenomes.</title>
        <authorList>
            <person name="Kawai M."/>
            <person name="Futagami T."/>
            <person name="Toyoda A."/>
            <person name="Takaki Y."/>
            <person name="Nishi S."/>
            <person name="Hori S."/>
            <person name="Arai W."/>
            <person name="Tsubouchi T."/>
            <person name="Morono Y."/>
            <person name="Uchiyama I."/>
            <person name="Ito T."/>
            <person name="Fujiyama A."/>
            <person name="Inagaki F."/>
            <person name="Takami H."/>
        </authorList>
    </citation>
    <scope>NUCLEOTIDE SEQUENCE</scope>
    <source>
        <strain evidence="1">Expedition CK06-06</strain>
    </source>
</reference>
<sequence>MTKNIDSYQKLIERYKRTVLSPPDSETLRKIIEYHITPEEADFLV</sequence>
<proteinExistence type="predicted"/>
<accession>X0ZIS4</accession>
<evidence type="ECO:0000313" key="1">
    <source>
        <dbReference type="EMBL" id="GAG57982.1"/>
    </source>
</evidence>
<organism evidence="1">
    <name type="scientific">marine sediment metagenome</name>
    <dbReference type="NCBI Taxonomy" id="412755"/>
    <lineage>
        <taxon>unclassified sequences</taxon>
        <taxon>metagenomes</taxon>
        <taxon>ecological metagenomes</taxon>
    </lineage>
</organism>